<accession>M1WKV4</accession>
<evidence type="ECO:0000259" key="3">
    <source>
        <dbReference type="Pfam" id="PF01656"/>
    </source>
</evidence>
<dbReference type="eggNOG" id="COG3640">
    <property type="taxonomic scope" value="Bacteria"/>
</dbReference>
<dbReference type="SUPFAM" id="SSF52540">
    <property type="entry name" value="P-loop containing nucleoside triphosphate hydrolases"/>
    <property type="match status" value="1"/>
</dbReference>
<name>M1WKV4_PSEP2</name>
<dbReference type="GO" id="GO:0016887">
    <property type="term" value="F:ATP hydrolysis activity"/>
    <property type="evidence" value="ECO:0007669"/>
    <property type="project" value="TreeGrafter"/>
</dbReference>
<evidence type="ECO:0000256" key="1">
    <source>
        <dbReference type="ARBA" id="ARBA00022741"/>
    </source>
</evidence>
<keyword evidence="1" id="KW-0547">Nucleotide-binding</keyword>
<sequence length="257" mass="27088">MKIAITGKGGVGKTTLAGLLARLLAETGSPVLAIDADPDANLGSALGVPEEALQTVTPISHMKELAEERTGAEGSGGFFSLNPRVADIPETFAVDHAGVRLLLLGTIEQGGGGCICPEHALVKTLMKHVLFQKNESVVMDMEAGVEHLGRGTAESVDALIIVVEPGTRSLQTANQIRRLGSDIGLKNIFTVGSKVRNEQEATFLTDRIPESELLGIMPMDDTVRQADIDGTAPFENGGEIVEAARRILARLYAGKAL</sequence>
<dbReference type="KEGG" id="dpi:BN4_20189"/>
<dbReference type="STRING" id="1322246.BN4_20189"/>
<keyword evidence="2" id="KW-0067">ATP-binding</keyword>
<protein>
    <submittedName>
        <fullName evidence="4">Carbon monoxide dehydrogenase accessory protein CooC</fullName>
    </submittedName>
</protein>
<evidence type="ECO:0000313" key="4">
    <source>
        <dbReference type="EMBL" id="CCH50251.1"/>
    </source>
</evidence>
<dbReference type="GO" id="GO:0005524">
    <property type="term" value="F:ATP binding"/>
    <property type="evidence" value="ECO:0007669"/>
    <property type="project" value="UniProtKB-KW"/>
</dbReference>
<dbReference type="PIRSF" id="PIRSF005647">
    <property type="entry name" value="CooC"/>
    <property type="match status" value="1"/>
</dbReference>
<gene>
    <name evidence="4" type="primary">cooC</name>
    <name evidence="4" type="ordered locus">BN4_20189</name>
</gene>
<dbReference type="InterPro" id="IPR050625">
    <property type="entry name" value="ParA/MinD_ATPase"/>
</dbReference>
<dbReference type="Pfam" id="PF01656">
    <property type="entry name" value="CbiA"/>
    <property type="match status" value="1"/>
</dbReference>
<dbReference type="PATRIC" id="fig|879567.3.peg.3258"/>
<keyword evidence="5" id="KW-1185">Reference proteome</keyword>
<organism evidence="4 5">
    <name type="scientific">Pseudodesulfovibrio piezophilus (strain DSM 21447 / JCM 15486 / C1TLV30)</name>
    <name type="common">Desulfovibrio piezophilus</name>
    <dbReference type="NCBI Taxonomy" id="1322246"/>
    <lineage>
        <taxon>Bacteria</taxon>
        <taxon>Pseudomonadati</taxon>
        <taxon>Thermodesulfobacteriota</taxon>
        <taxon>Desulfovibrionia</taxon>
        <taxon>Desulfovibrionales</taxon>
        <taxon>Desulfovibrionaceae</taxon>
    </lineage>
</organism>
<dbReference type="FunFam" id="3.40.50.300:FF:001573">
    <property type="entry name" value="Carbon monoxide dehydrogenase accessory protein CooC"/>
    <property type="match status" value="1"/>
</dbReference>
<dbReference type="GO" id="GO:0009898">
    <property type="term" value="C:cytoplasmic side of plasma membrane"/>
    <property type="evidence" value="ECO:0007669"/>
    <property type="project" value="TreeGrafter"/>
</dbReference>
<feature type="domain" description="CobQ/CobB/MinD/ParA nucleotide binding" evidence="3">
    <location>
        <begin position="4"/>
        <end position="231"/>
    </location>
</feature>
<evidence type="ECO:0000313" key="5">
    <source>
        <dbReference type="Proteomes" id="UP000011724"/>
    </source>
</evidence>
<dbReference type="PANTHER" id="PTHR43384:SF6">
    <property type="entry name" value="SEPTUM SITE-DETERMINING PROTEIN MIND HOMOLOG, CHLOROPLASTIC"/>
    <property type="match status" value="1"/>
</dbReference>
<evidence type="ECO:0000256" key="2">
    <source>
        <dbReference type="ARBA" id="ARBA00022840"/>
    </source>
</evidence>
<dbReference type="AlphaFoldDB" id="M1WKV4"/>
<reference evidence="5" key="2">
    <citation type="journal article" date="2013" name="Stand. Genomic Sci.">
        <title>Complete genome sequence of Desulfocapsa sulfexigens, a marine deltaproteobacterium specialized in disproportionating inorganic sulfur compounds.</title>
        <authorList>
            <person name="Finster K.W."/>
            <person name="Kjeldsen K.U."/>
            <person name="Kube M."/>
            <person name="Reinhardt R."/>
            <person name="Mussmann M."/>
            <person name="Amann R."/>
            <person name="Schreiber L."/>
        </authorList>
    </citation>
    <scope>NUCLEOTIDE SEQUENCE [LARGE SCALE GENOMIC DNA]</scope>
    <source>
        <strain evidence="5">DSM 10523 / SB164P1</strain>
    </source>
</reference>
<dbReference type="Gene3D" id="3.40.50.300">
    <property type="entry name" value="P-loop containing nucleotide triphosphate hydrolases"/>
    <property type="match status" value="1"/>
</dbReference>
<dbReference type="OrthoDB" id="7346657at2"/>
<dbReference type="InterPro" id="IPR014433">
    <property type="entry name" value="CooC"/>
</dbReference>
<dbReference type="HOGENOM" id="CLU_082962_0_0_7"/>
<reference evidence="4 5" key="1">
    <citation type="journal article" date="2013" name="PLoS ONE">
        <title>The first genomic and proteomic characterization of a deep-sea sulfate reducer: insights into the piezophilic lifestyle of Desulfovibrio piezophilus.</title>
        <authorList>
            <person name="Pradel N."/>
            <person name="Ji B."/>
            <person name="Gimenez G."/>
            <person name="Talla E."/>
            <person name="Lenoble P."/>
            <person name="Garel M."/>
            <person name="Tamburini C."/>
            <person name="Fourquet P."/>
            <person name="Lebrun R."/>
            <person name="Bertin P."/>
            <person name="Denis Y."/>
            <person name="Pophillat M."/>
            <person name="Barbe V."/>
            <person name="Ollivier B."/>
            <person name="Dolla A."/>
        </authorList>
    </citation>
    <scope>NUCLEOTIDE SEQUENCE [LARGE SCALE GENOMIC DNA]</scope>
    <source>
        <strain evidence="5">DSM 10523 / SB164P1</strain>
    </source>
</reference>
<dbReference type="GO" id="GO:0005829">
    <property type="term" value="C:cytosol"/>
    <property type="evidence" value="ECO:0007669"/>
    <property type="project" value="TreeGrafter"/>
</dbReference>
<dbReference type="BioCyc" id="DPIE1322246:BN4_RS15175-MONOMER"/>
<dbReference type="InterPro" id="IPR027417">
    <property type="entry name" value="P-loop_NTPase"/>
</dbReference>
<dbReference type="Proteomes" id="UP000011724">
    <property type="component" value="Chromosome"/>
</dbReference>
<dbReference type="EMBL" id="FO203427">
    <property type="protein sequence ID" value="CCH50251.1"/>
    <property type="molecule type" value="Genomic_DNA"/>
</dbReference>
<dbReference type="GO" id="GO:0051782">
    <property type="term" value="P:negative regulation of cell division"/>
    <property type="evidence" value="ECO:0007669"/>
    <property type="project" value="TreeGrafter"/>
</dbReference>
<proteinExistence type="predicted"/>
<dbReference type="PANTHER" id="PTHR43384">
    <property type="entry name" value="SEPTUM SITE-DETERMINING PROTEIN MIND HOMOLOG, CHLOROPLASTIC-RELATED"/>
    <property type="match status" value="1"/>
</dbReference>
<dbReference type="InterPro" id="IPR002586">
    <property type="entry name" value="CobQ/CobB/MinD/ParA_Nub-bd_dom"/>
</dbReference>